<dbReference type="Gene3D" id="3.80.10.10">
    <property type="entry name" value="Ribonuclease Inhibitor"/>
    <property type="match status" value="1"/>
</dbReference>
<comment type="caution">
    <text evidence="2">The sequence shown here is derived from an EMBL/GenBank/DDBJ whole genome shotgun (WGS) entry which is preliminary data.</text>
</comment>
<dbReference type="Proteomes" id="UP000193467">
    <property type="component" value="Unassembled WGS sequence"/>
</dbReference>
<feature type="compositionally biased region" description="Acidic residues" evidence="1">
    <location>
        <begin position="1"/>
        <end position="15"/>
    </location>
</feature>
<gene>
    <name evidence="2" type="ORF">BCR35DRAFT_305669</name>
</gene>
<proteinExistence type="predicted"/>
<dbReference type="InParanoid" id="A0A1Y2F0M0"/>
<protein>
    <submittedName>
        <fullName evidence="2">Uncharacterized protein</fullName>
    </submittedName>
</protein>
<reference evidence="2 3" key="1">
    <citation type="submission" date="2016-07" db="EMBL/GenBank/DDBJ databases">
        <title>Pervasive Adenine N6-methylation of Active Genes in Fungi.</title>
        <authorList>
            <consortium name="DOE Joint Genome Institute"/>
            <person name="Mondo S.J."/>
            <person name="Dannebaum R.O."/>
            <person name="Kuo R.C."/>
            <person name="Labutti K."/>
            <person name="Haridas S."/>
            <person name="Kuo A."/>
            <person name="Salamov A."/>
            <person name="Ahrendt S.R."/>
            <person name="Lipzen A."/>
            <person name="Sullivan W."/>
            <person name="Andreopoulos W.B."/>
            <person name="Clum A."/>
            <person name="Lindquist E."/>
            <person name="Daum C."/>
            <person name="Ramamoorthy G.K."/>
            <person name="Gryganskyi A."/>
            <person name="Culley D."/>
            <person name="Magnuson J.K."/>
            <person name="James T.Y."/>
            <person name="O'Malley M.A."/>
            <person name="Stajich J.E."/>
            <person name="Spatafora J.W."/>
            <person name="Visel A."/>
            <person name="Grigoriev I.V."/>
        </authorList>
    </citation>
    <scope>NUCLEOTIDE SEQUENCE [LARGE SCALE GENOMIC DNA]</scope>
    <source>
        <strain evidence="2 3">62-1032</strain>
    </source>
</reference>
<accession>A0A1Y2F0M0</accession>
<name>A0A1Y2F0M0_9BASI</name>
<evidence type="ECO:0000313" key="2">
    <source>
        <dbReference type="EMBL" id="ORY76906.1"/>
    </source>
</evidence>
<dbReference type="SUPFAM" id="SSF52047">
    <property type="entry name" value="RNI-like"/>
    <property type="match status" value="1"/>
</dbReference>
<sequence length="301" mass="32959">MDNLEQEDYEEDEYSDASGSDGGGEGGKWGAQALKDYDVHLSALKAARLDELVVVGMTGDFAEGVLDDFLDVLPAVKTKVLRFQRSSVQLSDFPLGRPLKHVSTLITLGDPNLDTDTLLGSTPPLFPSLETLIADVKQLGSLEVVDSFPQLAKKLKALALGGEGGNDSAEEIPQFLSKCRKLEHLFLDSSKLDLDLVLISLRSIKTLRFGTHAPMSLLEFAMLFTNPKTPLRNLQRLTVRDDSPFAALRGDGEEAVAARAWWKKVGWESSRLQVGILPARNSDGREKKGAAEDLTVWRPLD</sequence>
<dbReference type="EMBL" id="MCGR01000033">
    <property type="protein sequence ID" value="ORY76906.1"/>
    <property type="molecule type" value="Genomic_DNA"/>
</dbReference>
<evidence type="ECO:0000256" key="1">
    <source>
        <dbReference type="SAM" id="MobiDB-lite"/>
    </source>
</evidence>
<keyword evidence="3" id="KW-1185">Reference proteome</keyword>
<dbReference type="AlphaFoldDB" id="A0A1Y2F0M0"/>
<feature type="region of interest" description="Disordered" evidence="1">
    <location>
        <begin position="1"/>
        <end position="27"/>
    </location>
</feature>
<dbReference type="InterPro" id="IPR032675">
    <property type="entry name" value="LRR_dom_sf"/>
</dbReference>
<evidence type="ECO:0000313" key="3">
    <source>
        <dbReference type="Proteomes" id="UP000193467"/>
    </source>
</evidence>
<organism evidence="2 3">
    <name type="scientific">Leucosporidium creatinivorum</name>
    <dbReference type="NCBI Taxonomy" id="106004"/>
    <lineage>
        <taxon>Eukaryota</taxon>
        <taxon>Fungi</taxon>
        <taxon>Dikarya</taxon>
        <taxon>Basidiomycota</taxon>
        <taxon>Pucciniomycotina</taxon>
        <taxon>Microbotryomycetes</taxon>
        <taxon>Leucosporidiales</taxon>
        <taxon>Leucosporidium</taxon>
    </lineage>
</organism>